<evidence type="ECO:0000313" key="3">
    <source>
        <dbReference type="Proteomes" id="UP000094714"/>
    </source>
</evidence>
<feature type="transmembrane region" description="Helical" evidence="1">
    <location>
        <begin position="179"/>
        <end position="198"/>
    </location>
</feature>
<dbReference type="Proteomes" id="UP000094714">
    <property type="component" value="Chromosome"/>
</dbReference>
<dbReference type="RefSeq" id="WP_069776219.1">
    <property type="nucleotide sequence ID" value="NZ_CP017151.1"/>
</dbReference>
<feature type="transmembrane region" description="Helical" evidence="1">
    <location>
        <begin position="204"/>
        <end position="222"/>
    </location>
</feature>
<dbReference type="PANTHER" id="PTHR36111">
    <property type="entry name" value="INNER MEMBRANE PROTEIN-RELATED"/>
    <property type="match status" value="1"/>
</dbReference>
<dbReference type="InterPro" id="IPR007563">
    <property type="entry name" value="DUF554"/>
</dbReference>
<feature type="transmembrane region" description="Helical" evidence="1">
    <location>
        <begin position="98"/>
        <end position="120"/>
    </location>
</feature>
<accession>A0A1D7ZZD6</accession>
<evidence type="ECO:0000313" key="2">
    <source>
        <dbReference type="EMBL" id="AOR75233.1"/>
    </source>
</evidence>
<feature type="transmembrane region" description="Helical" evidence="1">
    <location>
        <begin position="6"/>
        <end position="25"/>
    </location>
</feature>
<gene>
    <name evidence="2" type="ORF">LACFE_CDS1790</name>
</gene>
<name>A0A1D7ZZD6_LIMFE</name>
<sequence>MIGTDLNTLAILVGTGIGCLLHGGIKPRYQEALYLAIGLAALGIGLENVVNNMQKSHYPVLFIVSIACGAVLGTWGNLDERFNHLVNRHSQSQLGRGLSTGILLYCIGALSIVGPVMAAVKHDPTMLFTNATLDLISSVILGASFGVGMMLAAPVLFCWQGGIYLVAKYLSTSFFSASFITEISIVGGLLIAASGISLLKLREIKTVNLLPALLIPVLFFLLKSWV</sequence>
<dbReference type="Pfam" id="PF04474">
    <property type="entry name" value="DUF554"/>
    <property type="match status" value="1"/>
</dbReference>
<reference evidence="2 3" key="1">
    <citation type="submission" date="2016-09" db="EMBL/GenBank/DDBJ databases">
        <title>Genome Sequence of the Lactobacillus fermentum strain NCC2970 (CNCM I-5068).</title>
        <authorList>
            <person name="Barretto C."/>
            <person name="Ngom-Bru C."/>
            <person name="Genevaz A."/>
            <person name="Fournier C."/>
            <person name="Moine D."/>
            <person name="Kassam M."/>
            <person name="Iltis A."/>
            <person name="Sagory-Zalkind P."/>
            <person name="Faucherand G."/>
            <person name="Descombes P."/>
            <person name="Duboux S."/>
        </authorList>
    </citation>
    <scope>NUCLEOTIDE SEQUENCE [LARGE SCALE GENOMIC DNA]</scope>
    <source>
        <strain evidence="2 3">NCC2970</strain>
    </source>
</reference>
<dbReference type="EMBL" id="CP017151">
    <property type="protein sequence ID" value="AOR75233.1"/>
    <property type="molecule type" value="Genomic_DNA"/>
</dbReference>
<keyword evidence="1" id="KW-0472">Membrane</keyword>
<keyword evidence="1" id="KW-0812">Transmembrane</keyword>
<feature type="transmembrane region" description="Helical" evidence="1">
    <location>
        <begin position="32"/>
        <end position="50"/>
    </location>
</feature>
<protein>
    <submittedName>
        <fullName evidence="2">YdfK protein</fullName>
    </submittedName>
</protein>
<feature type="transmembrane region" description="Helical" evidence="1">
    <location>
        <begin position="56"/>
        <end position="78"/>
    </location>
</feature>
<feature type="transmembrane region" description="Helical" evidence="1">
    <location>
        <begin position="140"/>
        <end position="167"/>
    </location>
</feature>
<evidence type="ECO:0000256" key="1">
    <source>
        <dbReference type="SAM" id="Phobius"/>
    </source>
</evidence>
<keyword evidence="1" id="KW-1133">Transmembrane helix</keyword>
<proteinExistence type="predicted"/>
<dbReference type="PANTHER" id="PTHR36111:SF2">
    <property type="entry name" value="INNER MEMBRANE PROTEIN"/>
    <property type="match status" value="1"/>
</dbReference>
<dbReference type="AlphaFoldDB" id="A0A1D7ZZD6"/>
<organism evidence="2 3">
    <name type="scientific">Limosilactobacillus fermentum</name>
    <name type="common">Lactobacillus fermentum</name>
    <dbReference type="NCBI Taxonomy" id="1613"/>
    <lineage>
        <taxon>Bacteria</taxon>
        <taxon>Bacillati</taxon>
        <taxon>Bacillota</taxon>
        <taxon>Bacilli</taxon>
        <taxon>Lactobacillales</taxon>
        <taxon>Lactobacillaceae</taxon>
        <taxon>Limosilactobacillus</taxon>
    </lineage>
</organism>
<dbReference type="PATRIC" id="fig|1613.112.peg.1875"/>